<organism evidence="1 2">
    <name type="scientific">Meloidogyne enterolobii</name>
    <name type="common">Root-knot nematode worm</name>
    <name type="synonym">Meloidogyne mayaguensis</name>
    <dbReference type="NCBI Taxonomy" id="390850"/>
    <lineage>
        <taxon>Eukaryota</taxon>
        <taxon>Metazoa</taxon>
        <taxon>Ecdysozoa</taxon>
        <taxon>Nematoda</taxon>
        <taxon>Chromadorea</taxon>
        <taxon>Rhabditida</taxon>
        <taxon>Tylenchina</taxon>
        <taxon>Tylenchomorpha</taxon>
        <taxon>Tylenchoidea</taxon>
        <taxon>Meloidogynidae</taxon>
        <taxon>Meloidogyninae</taxon>
        <taxon>Meloidogyne</taxon>
    </lineage>
</organism>
<dbReference type="Proteomes" id="UP001497535">
    <property type="component" value="Unassembled WGS sequence"/>
</dbReference>
<protein>
    <submittedName>
        <fullName evidence="1">Uncharacterized protein</fullName>
    </submittedName>
</protein>
<evidence type="ECO:0000313" key="1">
    <source>
        <dbReference type="EMBL" id="CAK5056493.1"/>
    </source>
</evidence>
<sequence length="174" mass="19623">MSLGLIVADKRENVVVCDVKASSLALNHFYPGDIITNVNGVRVTRMAEAKMAIRTSIAMQNTVTLRIVRDIPPLKRITDMAEDARSILLRNAGFWRHKCMLKSIEEKGEVKPQRVYFVPKIEIVPFPVDETGKELIETPSRAGGSIVENSSEDEDEIEGEREIIFHEDEDDEDI</sequence>
<name>A0ACB0YPK0_MELEN</name>
<comment type="caution">
    <text evidence="1">The sequence shown here is derived from an EMBL/GenBank/DDBJ whole genome shotgun (WGS) entry which is preliminary data.</text>
</comment>
<evidence type="ECO:0000313" key="2">
    <source>
        <dbReference type="Proteomes" id="UP001497535"/>
    </source>
</evidence>
<gene>
    <name evidence="1" type="ORF">MENTE1834_LOCUS14926</name>
</gene>
<reference evidence="1" key="1">
    <citation type="submission" date="2023-11" db="EMBL/GenBank/DDBJ databases">
        <authorList>
            <person name="Poullet M."/>
        </authorList>
    </citation>
    <scope>NUCLEOTIDE SEQUENCE</scope>
    <source>
        <strain evidence="1">E1834</strain>
    </source>
</reference>
<accession>A0ACB0YPK0</accession>
<proteinExistence type="predicted"/>
<dbReference type="EMBL" id="CAVMJV010000016">
    <property type="protein sequence ID" value="CAK5056493.1"/>
    <property type="molecule type" value="Genomic_DNA"/>
</dbReference>
<keyword evidence="2" id="KW-1185">Reference proteome</keyword>